<name>A0A0E9UFN4_ANGAN</name>
<dbReference type="EMBL" id="GBXM01044527">
    <property type="protein sequence ID" value="JAH64050.1"/>
    <property type="molecule type" value="Transcribed_RNA"/>
</dbReference>
<reference evidence="1" key="1">
    <citation type="submission" date="2014-11" db="EMBL/GenBank/DDBJ databases">
        <authorList>
            <person name="Amaro Gonzalez C."/>
        </authorList>
    </citation>
    <scope>NUCLEOTIDE SEQUENCE</scope>
</reference>
<protein>
    <submittedName>
        <fullName evidence="1">Uncharacterized protein</fullName>
    </submittedName>
</protein>
<organism evidence="1">
    <name type="scientific">Anguilla anguilla</name>
    <name type="common">European freshwater eel</name>
    <name type="synonym">Muraena anguilla</name>
    <dbReference type="NCBI Taxonomy" id="7936"/>
    <lineage>
        <taxon>Eukaryota</taxon>
        <taxon>Metazoa</taxon>
        <taxon>Chordata</taxon>
        <taxon>Craniata</taxon>
        <taxon>Vertebrata</taxon>
        <taxon>Euteleostomi</taxon>
        <taxon>Actinopterygii</taxon>
        <taxon>Neopterygii</taxon>
        <taxon>Teleostei</taxon>
        <taxon>Anguilliformes</taxon>
        <taxon>Anguillidae</taxon>
        <taxon>Anguilla</taxon>
    </lineage>
</organism>
<evidence type="ECO:0000313" key="1">
    <source>
        <dbReference type="EMBL" id="JAH64050.1"/>
    </source>
</evidence>
<proteinExistence type="predicted"/>
<dbReference type="AlphaFoldDB" id="A0A0E9UFN4"/>
<reference evidence="1" key="2">
    <citation type="journal article" date="2015" name="Fish Shellfish Immunol.">
        <title>Early steps in the European eel (Anguilla anguilla)-Vibrio vulnificus interaction in the gills: Role of the RtxA13 toxin.</title>
        <authorList>
            <person name="Callol A."/>
            <person name="Pajuelo D."/>
            <person name="Ebbesson L."/>
            <person name="Teles M."/>
            <person name="MacKenzie S."/>
            <person name="Amaro C."/>
        </authorList>
    </citation>
    <scope>NUCLEOTIDE SEQUENCE</scope>
</reference>
<sequence>MITPQSRGYISKNILQSVLMILNTENNVFFPSSIK</sequence>
<accession>A0A0E9UFN4</accession>